<feature type="compositionally biased region" description="Low complexity" evidence="1">
    <location>
        <begin position="1312"/>
        <end position="1325"/>
    </location>
</feature>
<feature type="compositionally biased region" description="Polar residues" evidence="1">
    <location>
        <begin position="1615"/>
        <end position="1634"/>
    </location>
</feature>
<feature type="compositionally biased region" description="Low complexity" evidence="1">
    <location>
        <begin position="1380"/>
        <end position="1393"/>
    </location>
</feature>
<feature type="region of interest" description="Disordered" evidence="1">
    <location>
        <begin position="1675"/>
        <end position="1698"/>
    </location>
</feature>
<dbReference type="GO" id="GO:0006383">
    <property type="term" value="P:transcription by RNA polymerase III"/>
    <property type="evidence" value="ECO:0007669"/>
    <property type="project" value="InterPro"/>
</dbReference>
<protein>
    <recommendedName>
        <fullName evidence="2">Transcription factor TFIIIC triple barrel domain-containing protein</fullName>
    </recommendedName>
</protein>
<name>A0A8X6PW50_NEPPI</name>
<dbReference type="Proteomes" id="UP000887013">
    <property type="component" value="Unassembled WGS sequence"/>
</dbReference>
<evidence type="ECO:0000256" key="1">
    <source>
        <dbReference type="SAM" id="MobiDB-lite"/>
    </source>
</evidence>
<feature type="region of interest" description="Disordered" evidence="1">
    <location>
        <begin position="610"/>
        <end position="638"/>
    </location>
</feature>
<feature type="region of interest" description="Disordered" evidence="1">
    <location>
        <begin position="118"/>
        <end position="141"/>
    </location>
</feature>
<gene>
    <name evidence="3" type="primary">AVEN_107862_1</name>
    <name evidence="3" type="ORF">NPIL_511911</name>
</gene>
<dbReference type="PANTHER" id="PTHR21860:SF2">
    <property type="entry name" value="GENERAL TRANSCRIPTION FACTOR 3C POLYPEPTIDE 6"/>
    <property type="match status" value="1"/>
</dbReference>
<feature type="compositionally biased region" description="Basic and acidic residues" evidence="1">
    <location>
        <begin position="1747"/>
        <end position="1759"/>
    </location>
</feature>
<proteinExistence type="predicted"/>
<feature type="compositionally biased region" description="Basic and acidic residues" evidence="1">
    <location>
        <begin position="1133"/>
        <end position="1150"/>
    </location>
</feature>
<feature type="compositionally biased region" description="Low complexity" evidence="1">
    <location>
        <begin position="1686"/>
        <end position="1698"/>
    </location>
</feature>
<reference evidence="3" key="1">
    <citation type="submission" date="2020-08" db="EMBL/GenBank/DDBJ databases">
        <title>Multicomponent nature underlies the extraordinary mechanical properties of spider dragline silk.</title>
        <authorList>
            <person name="Kono N."/>
            <person name="Nakamura H."/>
            <person name="Mori M."/>
            <person name="Yoshida Y."/>
            <person name="Ohtoshi R."/>
            <person name="Malay A.D."/>
            <person name="Moran D.A.P."/>
            <person name="Tomita M."/>
            <person name="Numata K."/>
            <person name="Arakawa K."/>
        </authorList>
    </citation>
    <scope>NUCLEOTIDE SEQUENCE</scope>
</reference>
<dbReference type="Gene3D" id="2.60.40.4370">
    <property type="match status" value="1"/>
</dbReference>
<dbReference type="GO" id="GO:0000127">
    <property type="term" value="C:transcription factor TFIIIC complex"/>
    <property type="evidence" value="ECO:0007669"/>
    <property type="project" value="TreeGrafter"/>
</dbReference>
<feature type="compositionally biased region" description="Polar residues" evidence="1">
    <location>
        <begin position="1263"/>
        <end position="1311"/>
    </location>
</feature>
<sequence length="2314" mass="253746">MDNSDSEYEIEEAIVLVELNGIIDSDFLLQAQDHSKFLGIDTDEPILQIGNCLFKGEYEDTVGTVIVYEPTDTSKTDASETTENSYEFLCKTDKKLTMKRCFPRERFADKLKSTEASFSTSVQNGSSEKSQVDGSKANDTRQIQVKRLKKGIKFPKPKQKRKIIKTNEELDKKSSEYQRGLQTLKSDKNKELIGNIESAEINLTPQEISQSKNLIEMKNVIDSENIDKINRKRSYDEVNTNVIDADQNINESSASKKKSMELHHDIPLLKDKDGNCTFEISKENVETNITVDKNSNQNIEESASVKMKDDENLSINAEENVIRELDSESTSLDYEEIQQKGKPEVFINANENTNFNEISNHSSRNEIISLNNDIRNNLVESSIDNTSVFCSNNSMKDGDDCSSSDDMGHIRNESISQPLDACKSSIDKVNLLTKTGNVEKMDDCNASSSCLENNDIVIESNIMEEIKMTESEPVESLNKATKHSNCEVSESVKIDINKRHKYVLEKENSSECEGFDSSVDIISEPMKNSEDFNPICASDTIEASTGVESAASNSRKLSSCEVTQSVDSEKMYVEDKFLVDESEVFFPITLPEENFMSNDTNEMEKQHKINQVSSRTVDHSESSFNSEGSTSEISQSHKSVIKESKFHDEVSEIGMEPEREVCSQSTDQLHILSDFVTDEARDLCVSSCNLEDGSEYEYNIMEEKMQYAACKMEYPLWVENETDIICEVSQSDKSENSVSVNSELSGNEIQVLSNECDESVSNLNENPNYSVVEQHDSDESNRIQENINLPSTSKDNQIICEVTQSTSKARNNVVTNLSIDQNNSNECEMYKANDSPVATSNDKPKDNCVSSNDASYSSAPLLEMTVENRDKDLNCEVSQSLKSLEGDEPCASSELITKESTDIEEVSQSLKLEGASSCNFDSDVSDFGRIEINYDFVKPFSKKSDDYSEEMCVSSDNIASAASDIEFNSQMEDEQSINLSTCEVSQSFRSEERILIIPTEQSAGIEIESSNECEVYATCMETSQIVTQLVENEKNVCESSDDVNESTRDVQHSFIQSRDIFGEACQSSKSDENVMSSETRYRIHRKNSSECESSDERNENFNENATICESSEYMLSESIYAEPNSDACSSSEKSNHKLLDDSPDNKDKCSDSSLNQNLSNLASVVIIDETENNQISQSFNAAADSDDLSLNEFENNQISQSGNIAGCSSNEIIETENCQISQSGNSAGCSSDVIREVENNQISQSGNTASPTSNVASKEFENDQISQSNNNTDCSNQTSANEIENNQISQSTTVADRSSDISTVDLENNQISQSASVPSRSSDVSVVEKESNQISQSMNAAGCSDDVTDEIYNNQISQSSNTPNSSSNSELIETENNHISQSSSNAGSSSEVSLNETENSQISQSENEVCSNNERNGLSLDSFETNTVNVSSSGDVISSNYVNVIYSSFHTSNSTISSNSEVSPSSISEQPYVWEGDSLLINPTTSSARNVSEISNEIDACPTNTASDELNVHSSISVIASPGSGVIAGISGTVSTEHAMSSSSNNDNEVVESSLSLTNEENKSEDSTSKVSKRDSSNRLIMEEKVFEEIPCTSQTLKRANERNKKIMKPGCSKDNFSSNLNRRNPSEDSNSLQTSLLPHVASQSEIRSYSSSSRPSLLEVIVSSASDFRNSLLSDNNSYGKEKNSVSSVSESSVSNVGSCNEFSESFIGEADDTSGNRSSDAPHNLPFPSEDSELVDSEISGSIDNNRKYSDSNELGHNHHRVSQSSDIVNTHSSSSKVQSVILDNISQSSQQDLVQSSSNALRTSVLVSNDSISDQVSSAVESNIFVQNSSNNTDVSESSTGIDITLPSCSESHSFSVQIIQSSDDKFAFAEDMSDFKPENVESVVSSTPSDLHYSNFNVLSYDGNEQCSTIEGNVIIVHQSDDNVTTVEVVSPDSDCVTYMPDLNSGSEVVEVSNEAETLNHSSVSSPAAIQLVPLDQIPVSGGDESEMNIQAGTSNYSVNEIEVLTKGYDCEGSGEVSESLETEQNDLYQSSFPDNNVSCSINECSANQRVIIKKFSFLNNEFGSATREAESKTSDCISPYESVCDNMFPVQNLSSSASKDLSMYSHIGEFDDSIQSSSLDETHLSINEQIKAISSPPNSSDSGSYTSQTPLSIGPFVTFSSQSHVLQSDQCSDSSFSKITSSLTTEELNSTVHTNDSNSYSNDVSEIGESSGVIIMSLPNGNSQILSTAGNDVVVESLNPEQIEDIYETAQNPVVSGNLESEEQYVEMHEQIIPVVPNTENENSNIVESSNDQFEENSVVPNVTFPTDP</sequence>
<feature type="compositionally biased region" description="Polar residues" evidence="1">
    <location>
        <begin position="118"/>
        <end position="133"/>
    </location>
</feature>
<evidence type="ECO:0000313" key="4">
    <source>
        <dbReference type="Proteomes" id="UP000887013"/>
    </source>
</evidence>
<feature type="region of interest" description="Disordered" evidence="1">
    <location>
        <begin position="1537"/>
        <end position="1577"/>
    </location>
</feature>
<keyword evidence="4" id="KW-1185">Reference proteome</keyword>
<comment type="caution">
    <text evidence="3">The sequence shown here is derived from an EMBL/GenBank/DDBJ whole genome shotgun (WGS) entry which is preliminary data.</text>
</comment>
<evidence type="ECO:0000313" key="3">
    <source>
        <dbReference type="EMBL" id="GFT83734.1"/>
    </source>
</evidence>
<feature type="compositionally biased region" description="Low complexity" evidence="1">
    <location>
        <begin position="1353"/>
        <end position="1369"/>
    </location>
</feature>
<evidence type="ECO:0000259" key="2">
    <source>
        <dbReference type="Pfam" id="PF10419"/>
    </source>
</evidence>
<dbReference type="InterPro" id="IPR019481">
    <property type="entry name" value="TFIIIC_triple_barrel"/>
</dbReference>
<feature type="region of interest" description="Disordered" evidence="1">
    <location>
        <begin position="1240"/>
        <end position="1415"/>
    </location>
</feature>
<dbReference type="Pfam" id="PF10419">
    <property type="entry name" value="TFIIIC_sub6"/>
    <property type="match status" value="1"/>
</dbReference>
<feature type="compositionally biased region" description="Low complexity" evidence="1">
    <location>
        <begin position="622"/>
        <end position="634"/>
    </location>
</feature>
<dbReference type="OrthoDB" id="6427875at2759"/>
<feature type="region of interest" description="Disordered" evidence="1">
    <location>
        <begin position="1600"/>
        <end position="1634"/>
    </location>
</feature>
<organism evidence="3 4">
    <name type="scientific">Nephila pilipes</name>
    <name type="common">Giant wood spider</name>
    <name type="synonym">Nephila maculata</name>
    <dbReference type="NCBI Taxonomy" id="299642"/>
    <lineage>
        <taxon>Eukaryota</taxon>
        <taxon>Metazoa</taxon>
        <taxon>Ecdysozoa</taxon>
        <taxon>Arthropoda</taxon>
        <taxon>Chelicerata</taxon>
        <taxon>Arachnida</taxon>
        <taxon>Araneae</taxon>
        <taxon>Araneomorphae</taxon>
        <taxon>Entelegynae</taxon>
        <taxon>Araneoidea</taxon>
        <taxon>Nephilidae</taxon>
        <taxon>Nephila</taxon>
    </lineage>
</organism>
<feature type="compositionally biased region" description="Basic and acidic residues" evidence="1">
    <location>
        <begin position="1560"/>
        <end position="1577"/>
    </location>
</feature>
<feature type="region of interest" description="Disordered" evidence="1">
    <location>
        <begin position="834"/>
        <end position="854"/>
    </location>
</feature>
<dbReference type="InterPro" id="IPR042771">
    <property type="entry name" value="GTF3C6-like"/>
</dbReference>
<dbReference type="EMBL" id="BMAW01119250">
    <property type="protein sequence ID" value="GFT83734.1"/>
    <property type="molecule type" value="Genomic_DNA"/>
</dbReference>
<feature type="compositionally biased region" description="Polar residues" evidence="1">
    <location>
        <begin position="1240"/>
        <end position="1256"/>
    </location>
</feature>
<accession>A0A8X6PW50</accession>
<feature type="compositionally biased region" description="Polar residues" evidence="1">
    <location>
        <begin position="1394"/>
        <end position="1415"/>
    </location>
</feature>
<feature type="compositionally biased region" description="Low complexity" evidence="1">
    <location>
        <begin position="1541"/>
        <end position="1556"/>
    </location>
</feature>
<feature type="region of interest" description="Disordered" evidence="1">
    <location>
        <begin position="1124"/>
        <end position="1152"/>
    </location>
</feature>
<feature type="region of interest" description="Disordered" evidence="1">
    <location>
        <begin position="1710"/>
        <end position="1771"/>
    </location>
</feature>
<dbReference type="PANTHER" id="PTHR21860">
    <property type="entry name" value="TRANSCRIPTION INITIATION FACTOR IIIC TFIIIC , POLYPEPTIDE 6-RELATED"/>
    <property type="match status" value="1"/>
</dbReference>
<feature type="domain" description="Transcription factor TFIIIC triple barrel" evidence="2">
    <location>
        <begin position="10"/>
        <end position="102"/>
    </location>
</feature>